<organism evidence="1 2">
    <name type="scientific">Smallanthus sonchifolius</name>
    <dbReference type="NCBI Taxonomy" id="185202"/>
    <lineage>
        <taxon>Eukaryota</taxon>
        <taxon>Viridiplantae</taxon>
        <taxon>Streptophyta</taxon>
        <taxon>Embryophyta</taxon>
        <taxon>Tracheophyta</taxon>
        <taxon>Spermatophyta</taxon>
        <taxon>Magnoliopsida</taxon>
        <taxon>eudicotyledons</taxon>
        <taxon>Gunneridae</taxon>
        <taxon>Pentapetalae</taxon>
        <taxon>asterids</taxon>
        <taxon>campanulids</taxon>
        <taxon>Asterales</taxon>
        <taxon>Asteraceae</taxon>
        <taxon>Asteroideae</taxon>
        <taxon>Heliantheae alliance</taxon>
        <taxon>Millerieae</taxon>
        <taxon>Smallanthus</taxon>
    </lineage>
</organism>
<sequence>MSKSFNLPLLLLTFFVIAPYPLATARPLTMDHRGPATTPDLNLALPGFPPEIIRSDSVTCAISSSNGEVQLLKRFDAGNYRSLFLSALPKGAPVPPSGPSGRTNDLNN</sequence>
<dbReference type="Proteomes" id="UP001056120">
    <property type="component" value="Linkage Group LG11"/>
</dbReference>
<gene>
    <name evidence="1" type="ORF">L1987_35325</name>
</gene>
<proteinExistence type="predicted"/>
<protein>
    <submittedName>
        <fullName evidence="1">Uncharacterized protein</fullName>
    </submittedName>
</protein>
<evidence type="ECO:0000313" key="2">
    <source>
        <dbReference type="Proteomes" id="UP001056120"/>
    </source>
</evidence>
<keyword evidence="2" id="KW-1185">Reference proteome</keyword>
<reference evidence="1 2" key="2">
    <citation type="journal article" date="2022" name="Mol. Ecol. Resour.">
        <title>The genomes of chicory, endive, great burdock and yacon provide insights into Asteraceae paleo-polyploidization history and plant inulin production.</title>
        <authorList>
            <person name="Fan W."/>
            <person name="Wang S."/>
            <person name="Wang H."/>
            <person name="Wang A."/>
            <person name="Jiang F."/>
            <person name="Liu H."/>
            <person name="Zhao H."/>
            <person name="Xu D."/>
            <person name="Zhang Y."/>
        </authorList>
    </citation>
    <scope>NUCLEOTIDE SEQUENCE [LARGE SCALE GENOMIC DNA]</scope>
    <source>
        <strain evidence="2">cv. Yunnan</strain>
        <tissue evidence="1">Leaves</tissue>
    </source>
</reference>
<reference evidence="2" key="1">
    <citation type="journal article" date="2022" name="Mol. Ecol. Resour.">
        <title>The genomes of chicory, endive, great burdock and yacon provide insights into Asteraceae palaeo-polyploidization history and plant inulin production.</title>
        <authorList>
            <person name="Fan W."/>
            <person name="Wang S."/>
            <person name="Wang H."/>
            <person name="Wang A."/>
            <person name="Jiang F."/>
            <person name="Liu H."/>
            <person name="Zhao H."/>
            <person name="Xu D."/>
            <person name="Zhang Y."/>
        </authorList>
    </citation>
    <scope>NUCLEOTIDE SEQUENCE [LARGE SCALE GENOMIC DNA]</scope>
    <source>
        <strain evidence="2">cv. Yunnan</strain>
    </source>
</reference>
<comment type="caution">
    <text evidence="1">The sequence shown here is derived from an EMBL/GenBank/DDBJ whole genome shotgun (WGS) entry which is preliminary data.</text>
</comment>
<name>A0ACB9HVK2_9ASTR</name>
<dbReference type="EMBL" id="CM042028">
    <property type="protein sequence ID" value="KAI3800018.1"/>
    <property type="molecule type" value="Genomic_DNA"/>
</dbReference>
<evidence type="ECO:0000313" key="1">
    <source>
        <dbReference type="EMBL" id="KAI3800018.1"/>
    </source>
</evidence>
<accession>A0ACB9HVK2</accession>